<keyword evidence="1" id="KW-0472">Membrane</keyword>
<feature type="signal peptide" evidence="2">
    <location>
        <begin position="1"/>
        <end position="37"/>
    </location>
</feature>
<dbReference type="RefSeq" id="WP_016875183.1">
    <property type="nucleotide sequence ID" value="NZ_AJLN01000104.1"/>
</dbReference>
<organism evidence="3 4">
    <name type="scientific">Chlorogloeopsis fritschii PCC 6912</name>
    <dbReference type="NCBI Taxonomy" id="211165"/>
    <lineage>
        <taxon>Bacteria</taxon>
        <taxon>Bacillati</taxon>
        <taxon>Cyanobacteriota</taxon>
        <taxon>Cyanophyceae</taxon>
        <taxon>Nostocales</taxon>
        <taxon>Chlorogloeopsidaceae</taxon>
        <taxon>Chlorogloeopsis</taxon>
    </lineage>
</organism>
<keyword evidence="4" id="KW-1185">Reference proteome</keyword>
<dbReference type="Proteomes" id="UP000268857">
    <property type="component" value="Unassembled WGS sequence"/>
</dbReference>
<evidence type="ECO:0000256" key="1">
    <source>
        <dbReference type="SAM" id="Phobius"/>
    </source>
</evidence>
<keyword evidence="1" id="KW-0812">Transmembrane</keyword>
<proteinExistence type="predicted"/>
<keyword evidence="2" id="KW-0732">Signal</keyword>
<dbReference type="OrthoDB" id="509850at2"/>
<sequence length="211" mass="23208">MLRQSLLQGTSRHCHVTAKYVLSLLLFVNFISPHSTASAHQVKTTRDVGAILHIEPNDNPRAGERTKAWFALTRKGGKVIRLAECNCQLQVYAEPHASGEPPLLEPALQALTAERYQGVPGTEITFPRQGNYQLQLRGKPKTGASFKPFELKFNVTVAAGNEVSENVQGTQDVNQNFTQARTSGLPFWAIASFGLIIVGVFLAVVQQLNRE</sequence>
<dbReference type="AlphaFoldDB" id="A0A3S1AJM8"/>
<comment type="caution">
    <text evidence="3">The sequence shown here is derived from an EMBL/GenBank/DDBJ whole genome shotgun (WGS) entry which is preliminary data.</text>
</comment>
<evidence type="ECO:0000313" key="3">
    <source>
        <dbReference type="EMBL" id="RUR81871.1"/>
    </source>
</evidence>
<name>A0A3S1AJM8_CHLFR</name>
<reference evidence="3 4" key="1">
    <citation type="journal article" date="2019" name="Genome Biol. Evol.">
        <title>Day and night: Metabolic profiles and evolutionary relationships of six axenic non-marine cyanobacteria.</title>
        <authorList>
            <person name="Will S.E."/>
            <person name="Henke P."/>
            <person name="Boedeker C."/>
            <person name="Huang S."/>
            <person name="Brinkmann H."/>
            <person name="Rohde M."/>
            <person name="Jarek M."/>
            <person name="Friedl T."/>
            <person name="Seufert S."/>
            <person name="Schumacher M."/>
            <person name="Overmann J."/>
            <person name="Neumann-Schaal M."/>
            <person name="Petersen J."/>
        </authorList>
    </citation>
    <scope>NUCLEOTIDE SEQUENCE [LARGE SCALE GENOMIC DNA]</scope>
    <source>
        <strain evidence="3 4">PCC 6912</strain>
    </source>
</reference>
<protein>
    <recommendedName>
        <fullName evidence="5">Transketolase</fullName>
    </recommendedName>
</protein>
<accession>A0A3S1AJM8</accession>
<feature type="transmembrane region" description="Helical" evidence="1">
    <location>
        <begin position="185"/>
        <end position="205"/>
    </location>
</feature>
<dbReference type="EMBL" id="RSCJ01000009">
    <property type="protein sequence ID" value="RUR81871.1"/>
    <property type="molecule type" value="Genomic_DNA"/>
</dbReference>
<keyword evidence="1" id="KW-1133">Transmembrane helix</keyword>
<feature type="chain" id="PRO_5018784855" description="Transketolase" evidence="2">
    <location>
        <begin position="38"/>
        <end position="211"/>
    </location>
</feature>
<gene>
    <name evidence="3" type="ORF">PCC6912_27400</name>
</gene>
<evidence type="ECO:0000313" key="4">
    <source>
        <dbReference type="Proteomes" id="UP000268857"/>
    </source>
</evidence>
<evidence type="ECO:0000256" key="2">
    <source>
        <dbReference type="SAM" id="SignalP"/>
    </source>
</evidence>
<evidence type="ECO:0008006" key="5">
    <source>
        <dbReference type="Google" id="ProtNLM"/>
    </source>
</evidence>